<evidence type="ECO:0000256" key="1">
    <source>
        <dbReference type="SAM" id="MobiDB-lite"/>
    </source>
</evidence>
<dbReference type="EMBL" id="JMSN01000086">
    <property type="protein sequence ID" value="KDN40887.1"/>
    <property type="molecule type" value="Genomic_DNA"/>
</dbReference>
<keyword evidence="3" id="KW-1185">Reference proteome</keyword>
<gene>
    <name evidence="2" type="ORF">K437DRAFT_264187</name>
</gene>
<dbReference type="RefSeq" id="XP_013241535.1">
    <property type="nucleotide sequence ID" value="XM_013386081.1"/>
</dbReference>
<dbReference type="Proteomes" id="UP000027361">
    <property type="component" value="Unassembled WGS sequence"/>
</dbReference>
<evidence type="ECO:0000313" key="3">
    <source>
        <dbReference type="Proteomes" id="UP000027361"/>
    </source>
</evidence>
<feature type="compositionally biased region" description="Low complexity" evidence="1">
    <location>
        <begin position="71"/>
        <end position="88"/>
    </location>
</feature>
<feature type="compositionally biased region" description="Gly residues" evidence="1">
    <location>
        <begin position="103"/>
        <end position="112"/>
    </location>
</feature>
<feature type="compositionally biased region" description="Low complexity" evidence="1">
    <location>
        <begin position="214"/>
        <end position="233"/>
    </location>
</feature>
<reference evidence="2 3" key="1">
    <citation type="submission" date="2014-05" db="EMBL/GenBank/DDBJ databases">
        <title>Draft genome sequence of a rare smut relative, Tilletiaria anomala UBC 951.</title>
        <authorList>
            <consortium name="DOE Joint Genome Institute"/>
            <person name="Toome M."/>
            <person name="Kuo A."/>
            <person name="Henrissat B."/>
            <person name="Lipzen A."/>
            <person name="Tritt A."/>
            <person name="Yoshinaga Y."/>
            <person name="Zane M."/>
            <person name="Barry K."/>
            <person name="Grigoriev I.V."/>
            <person name="Spatafora J.W."/>
            <person name="Aimea M.C."/>
        </authorList>
    </citation>
    <scope>NUCLEOTIDE SEQUENCE [LARGE SCALE GENOMIC DNA]</scope>
    <source>
        <strain evidence="2 3">UBC 951</strain>
    </source>
</reference>
<proteinExistence type="predicted"/>
<feature type="region of interest" description="Disordered" evidence="1">
    <location>
        <begin position="1"/>
        <end position="45"/>
    </location>
</feature>
<feature type="compositionally biased region" description="Low complexity" evidence="1">
    <location>
        <begin position="8"/>
        <end position="24"/>
    </location>
</feature>
<feature type="region of interest" description="Disordered" evidence="1">
    <location>
        <begin position="71"/>
        <end position="164"/>
    </location>
</feature>
<name>A0A066VGP8_TILAU</name>
<dbReference type="GeneID" id="25265700"/>
<dbReference type="OMA" id="FNSGSWG"/>
<feature type="region of interest" description="Disordered" evidence="1">
    <location>
        <begin position="266"/>
        <end position="316"/>
    </location>
</feature>
<dbReference type="InParanoid" id="A0A066VGP8"/>
<feature type="compositionally biased region" description="Low complexity" evidence="1">
    <location>
        <begin position="282"/>
        <end position="300"/>
    </location>
</feature>
<organism evidence="2 3">
    <name type="scientific">Tilletiaria anomala (strain ATCC 24038 / CBS 436.72 / UBC 951)</name>
    <dbReference type="NCBI Taxonomy" id="1037660"/>
    <lineage>
        <taxon>Eukaryota</taxon>
        <taxon>Fungi</taxon>
        <taxon>Dikarya</taxon>
        <taxon>Basidiomycota</taxon>
        <taxon>Ustilaginomycotina</taxon>
        <taxon>Exobasidiomycetes</taxon>
        <taxon>Georgefischeriales</taxon>
        <taxon>Tilletiariaceae</taxon>
        <taxon>Tilletiaria</taxon>
    </lineage>
</organism>
<accession>A0A066VGP8</accession>
<comment type="caution">
    <text evidence="2">The sequence shown here is derived from an EMBL/GenBank/DDBJ whole genome shotgun (WGS) entry which is preliminary data.</text>
</comment>
<feature type="compositionally biased region" description="Low complexity" evidence="1">
    <location>
        <begin position="119"/>
        <end position="146"/>
    </location>
</feature>
<feature type="region of interest" description="Disordered" evidence="1">
    <location>
        <begin position="210"/>
        <end position="233"/>
    </location>
</feature>
<feature type="region of interest" description="Disordered" evidence="1">
    <location>
        <begin position="348"/>
        <end position="400"/>
    </location>
</feature>
<evidence type="ECO:0000313" key="2">
    <source>
        <dbReference type="EMBL" id="KDN40887.1"/>
    </source>
</evidence>
<protein>
    <submittedName>
        <fullName evidence="2">Uncharacterized protein</fullName>
    </submittedName>
</protein>
<feature type="compositionally biased region" description="Low complexity" evidence="1">
    <location>
        <begin position="369"/>
        <end position="381"/>
    </location>
</feature>
<sequence length="400" mass="38979">MAAPTAIPHPETSSHHSPASAAAAMPPPVPSRPSPGASTSLAATSGFSSRSLSAASAGLVSPIYQYARSASMSGNNAATSASGPSAGPQKEYFDLSRSSYVGAGPGGPGNGNAGDKLPAGSTAAAAAAALRRKSSSVSSSSWSSTSGGDVDREPVTPGALGAGAAAANGKQGHVQMQQSLSSIGFAGGLALGRVPSYPFSSSVAAGQQHRRLHSGSFTSSSSASSPSTSTGSAFAPASLTHSATSNGNSSGVTSLLRRLSISTGVAPLKSPTAPPHSSLVDAAPTSGTASAPPMSAPPQFGGFGTRGSGSRAAEHRAANAAKINDSITNHVAAPGVLISANDLAGANAAAPVERAGSMGKKSGRRRQAGGEASASASAGSSIKRRPSPMGERFLMGHYAH</sequence>
<dbReference type="HOGENOM" id="CLU_821650_0_0_1"/>
<feature type="compositionally biased region" description="Low complexity" evidence="1">
    <location>
        <begin position="34"/>
        <end position="45"/>
    </location>
</feature>
<dbReference type="AlphaFoldDB" id="A0A066VGP8"/>